<dbReference type="OrthoDB" id="2423195at2759"/>
<gene>
    <name evidence="1" type="ORF">OXX778_LOCUS23264</name>
</gene>
<name>A0A814SPZ8_9BILA</name>
<evidence type="ECO:0000313" key="2">
    <source>
        <dbReference type="Proteomes" id="UP000663879"/>
    </source>
</evidence>
<evidence type="ECO:0000313" key="1">
    <source>
        <dbReference type="EMBL" id="CAF1150361.1"/>
    </source>
</evidence>
<dbReference type="AlphaFoldDB" id="A0A814SPZ8"/>
<protein>
    <submittedName>
        <fullName evidence="1">Uncharacterized protein</fullName>
    </submittedName>
</protein>
<reference evidence="1" key="1">
    <citation type="submission" date="2021-02" db="EMBL/GenBank/DDBJ databases">
        <authorList>
            <person name="Nowell W R."/>
        </authorList>
    </citation>
    <scope>NUCLEOTIDE SEQUENCE</scope>
    <source>
        <strain evidence="1">Ploen Becks lab</strain>
    </source>
</reference>
<feature type="non-terminal residue" evidence="1">
    <location>
        <position position="1"/>
    </location>
</feature>
<dbReference type="EMBL" id="CAJNOC010011818">
    <property type="protein sequence ID" value="CAF1150361.1"/>
    <property type="molecule type" value="Genomic_DNA"/>
</dbReference>
<accession>A0A814SPZ8</accession>
<sequence length="215" mass="25319">LGITPSIKSTLFQLLLNYNEELMKNYLIRIFSKLRKYLEENYEENDLVSLKLMYLNALEDNLYSRGTVNLSEENLNLDIQLAVRFLNDLLLGHVDTDNNDNVFTLKLIAKIKFCLATCSKLVVNYDTENKQTIDLILLTKRFIDINQHVLWFRFYFIKNVFRRHCKAELLRLANEDETTDLLPFNLTQEANNVPYTYVICANEYKNIRNSISDLD</sequence>
<dbReference type="Proteomes" id="UP000663879">
    <property type="component" value="Unassembled WGS sequence"/>
</dbReference>
<comment type="caution">
    <text evidence="1">The sequence shown here is derived from an EMBL/GenBank/DDBJ whole genome shotgun (WGS) entry which is preliminary data.</text>
</comment>
<keyword evidence="2" id="KW-1185">Reference proteome</keyword>
<proteinExistence type="predicted"/>
<organism evidence="1 2">
    <name type="scientific">Brachionus calyciflorus</name>
    <dbReference type="NCBI Taxonomy" id="104777"/>
    <lineage>
        <taxon>Eukaryota</taxon>
        <taxon>Metazoa</taxon>
        <taxon>Spiralia</taxon>
        <taxon>Gnathifera</taxon>
        <taxon>Rotifera</taxon>
        <taxon>Eurotatoria</taxon>
        <taxon>Monogononta</taxon>
        <taxon>Pseudotrocha</taxon>
        <taxon>Ploima</taxon>
        <taxon>Brachionidae</taxon>
        <taxon>Brachionus</taxon>
    </lineage>
</organism>